<feature type="transmembrane region" description="Helical" evidence="1">
    <location>
        <begin position="101"/>
        <end position="123"/>
    </location>
</feature>
<dbReference type="EMBL" id="VSSQ01007397">
    <property type="protein sequence ID" value="MPM35786.1"/>
    <property type="molecule type" value="Genomic_DNA"/>
</dbReference>
<dbReference type="AlphaFoldDB" id="A0A644Z4J9"/>
<dbReference type="PANTHER" id="PTHR38454">
    <property type="entry name" value="INTEGRAL MEMBRANE PROTEIN-RELATED"/>
    <property type="match status" value="1"/>
</dbReference>
<keyword evidence="1" id="KW-0472">Membrane</keyword>
<accession>A0A644Z4J9</accession>
<keyword evidence="1" id="KW-0812">Transmembrane</keyword>
<reference evidence="2" key="1">
    <citation type="submission" date="2019-08" db="EMBL/GenBank/DDBJ databases">
        <authorList>
            <person name="Kucharzyk K."/>
            <person name="Murdoch R.W."/>
            <person name="Higgins S."/>
            <person name="Loffler F."/>
        </authorList>
    </citation>
    <scope>NUCLEOTIDE SEQUENCE</scope>
</reference>
<name>A0A644Z4J9_9ZZZZ</name>
<evidence type="ECO:0000313" key="2">
    <source>
        <dbReference type="EMBL" id="MPM35786.1"/>
    </source>
</evidence>
<dbReference type="Pfam" id="PF09586">
    <property type="entry name" value="YfhO"/>
    <property type="match status" value="1"/>
</dbReference>
<dbReference type="InterPro" id="IPR018580">
    <property type="entry name" value="Uncharacterised_YfhO"/>
</dbReference>
<keyword evidence="1" id="KW-1133">Transmembrane helix</keyword>
<dbReference type="PANTHER" id="PTHR38454:SF1">
    <property type="entry name" value="INTEGRAL MEMBRANE PROTEIN"/>
    <property type="match status" value="1"/>
</dbReference>
<evidence type="ECO:0008006" key="3">
    <source>
        <dbReference type="Google" id="ProtNLM"/>
    </source>
</evidence>
<protein>
    <recommendedName>
        <fullName evidence="3">YfhO family protein</fullName>
    </recommendedName>
</protein>
<organism evidence="2">
    <name type="scientific">bioreactor metagenome</name>
    <dbReference type="NCBI Taxonomy" id="1076179"/>
    <lineage>
        <taxon>unclassified sequences</taxon>
        <taxon>metagenomes</taxon>
        <taxon>ecological metagenomes</taxon>
    </lineage>
</organism>
<gene>
    <name evidence="2" type="ORF">SDC9_82380</name>
</gene>
<sequence length="132" mass="15152">MVNKDFSENINGASTDSLSKDELIVLTSYSPNRLEYEYNSLHERVVVFSEIYYPAGWRATIDGRPVEIIRANYVLRALKVPSGSHRIEFEFRPESVYKGEYYSAIASGILIVLLFLALAAELFKPKMFYKKD</sequence>
<proteinExistence type="predicted"/>
<evidence type="ECO:0000256" key="1">
    <source>
        <dbReference type="SAM" id="Phobius"/>
    </source>
</evidence>
<comment type="caution">
    <text evidence="2">The sequence shown here is derived from an EMBL/GenBank/DDBJ whole genome shotgun (WGS) entry which is preliminary data.</text>
</comment>